<dbReference type="InterPro" id="IPR036249">
    <property type="entry name" value="Thioredoxin-like_sf"/>
</dbReference>
<proteinExistence type="predicted"/>
<feature type="chain" id="PRO_5046631303" evidence="9">
    <location>
        <begin position="19"/>
        <end position="614"/>
    </location>
</feature>
<dbReference type="CDD" id="cd02953">
    <property type="entry name" value="DsbDgamma"/>
    <property type="match status" value="1"/>
</dbReference>
<feature type="transmembrane region" description="Helical" evidence="8">
    <location>
        <begin position="278"/>
        <end position="300"/>
    </location>
</feature>
<evidence type="ECO:0000259" key="10">
    <source>
        <dbReference type="PROSITE" id="PS51352"/>
    </source>
</evidence>
<accession>A0ABU9G4I7</accession>
<keyword evidence="12" id="KW-1185">Reference proteome</keyword>
<organism evidence="11 12">
    <name type="scientific">Marinomonas arenicola</name>
    <dbReference type="NCBI Taxonomy" id="569601"/>
    <lineage>
        <taxon>Bacteria</taxon>
        <taxon>Pseudomonadati</taxon>
        <taxon>Pseudomonadota</taxon>
        <taxon>Gammaproteobacteria</taxon>
        <taxon>Oceanospirillales</taxon>
        <taxon>Oceanospirillaceae</taxon>
        <taxon>Marinomonas</taxon>
    </lineage>
</organism>
<dbReference type="InterPro" id="IPR013766">
    <property type="entry name" value="Thioredoxin_domain"/>
</dbReference>
<evidence type="ECO:0000256" key="1">
    <source>
        <dbReference type="ARBA" id="ARBA00004651"/>
    </source>
</evidence>
<keyword evidence="6 8" id="KW-0472">Membrane</keyword>
<feature type="region of interest" description="Disordered" evidence="7">
    <location>
        <begin position="156"/>
        <end position="182"/>
    </location>
</feature>
<feature type="transmembrane region" description="Helical" evidence="8">
    <location>
        <begin position="240"/>
        <end position="266"/>
    </location>
</feature>
<feature type="transmembrane region" description="Helical" evidence="8">
    <location>
        <begin position="329"/>
        <end position="354"/>
    </location>
</feature>
<feature type="domain" description="Thioredoxin" evidence="10">
    <location>
        <begin position="470"/>
        <end position="612"/>
    </location>
</feature>
<dbReference type="InterPro" id="IPR028250">
    <property type="entry name" value="DsbDN"/>
</dbReference>
<dbReference type="Pfam" id="PF02683">
    <property type="entry name" value="DsbD_TM"/>
    <property type="match status" value="1"/>
</dbReference>
<dbReference type="EC" id="1.8.1.8" evidence="11"/>
<gene>
    <name evidence="11" type="primary">dsbD</name>
    <name evidence="11" type="ORF">V6242_05915</name>
</gene>
<keyword evidence="5 8" id="KW-1133">Transmembrane helix</keyword>
<dbReference type="PANTHER" id="PTHR32234:SF0">
    <property type="entry name" value="THIOL:DISULFIDE INTERCHANGE PROTEIN DSBD"/>
    <property type="match status" value="1"/>
</dbReference>
<sequence>MRTLIVFFLLLVNSTAFAFTFAPTSKSLEPTFLPVEQAFKVSIDAPQNGIIKANWFIHEGYYLYQNRLSLSGPQADKLHFAALPKGEDKTDKYFGDVIVYKHQLSVPIYYDITLPAGTKIKAALHYQGCAEKGLCYAPQVEPIEFTVPPVEKKFTTTTAEQTKPSIDSKKTSSSASQTPDFAPSEASSISQLLASSSLWTAIAALFGFGLLLSLTPCVLPMIPIVSAIVVGTRRSKLGAFYYSVVYVLAMALTYGAIGAIAGVFGTQLNLQAQLQSPILLGISAALFIALALAMFGVYELRLPSSWQNRLQQSGNSETNSSVRTTLNTFMAGVLATLIVSPCVSAPVAGILLYISSQGDIWYGALMLFVMALGMGIPLLLVGLFGPKILPKNGPWLHDTKVIMGFALLAVSIWLATRWLPAMTHLVLWGTLAFAISAYFLHRVTTSYSHPVRWFFALFFGVIGAFEMYGGATGSSNPLKPIAASQGMVTTLSAPMFKQTIGGLDEIHALVAADDNRPIVLDIYADWCISCKVMEEEIFKANDVRPLLQNVQLVRVDVTKNTTENKALMAHFAIFGPPSLIFLDTKGNERKKLTLVGEPTKAEVLNRLHFVTKSD</sequence>
<feature type="signal peptide" evidence="9">
    <location>
        <begin position="1"/>
        <end position="18"/>
    </location>
</feature>
<dbReference type="InterPro" id="IPR035671">
    <property type="entry name" value="DsbD_gamma"/>
</dbReference>
<dbReference type="InterPro" id="IPR036929">
    <property type="entry name" value="DsbDN_sf"/>
</dbReference>
<keyword evidence="4" id="KW-0201">Cytochrome c-type biogenesis</keyword>
<evidence type="ECO:0000313" key="11">
    <source>
        <dbReference type="EMBL" id="MEL0612673.1"/>
    </source>
</evidence>
<dbReference type="Gene3D" id="2.60.40.1250">
    <property type="entry name" value="Thiol:disulfide interchange protein DsbD, N-terminal domain"/>
    <property type="match status" value="1"/>
</dbReference>
<dbReference type="NCBIfam" id="NF001419">
    <property type="entry name" value="PRK00293.1"/>
    <property type="match status" value="1"/>
</dbReference>
<feature type="transmembrane region" description="Helical" evidence="8">
    <location>
        <begin position="395"/>
        <end position="415"/>
    </location>
</feature>
<feature type="transmembrane region" description="Helical" evidence="8">
    <location>
        <begin position="360"/>
        <end position="383"/>
    </location>
</feature>
<dbReference type="Pfam" id="PF13899">
    <property type="entry name" value="Thioredoxin_7"/>
    <property type="match status" value="1"/>
</dbReference>
<feature type="transmembrane region" description="Helical" evidence="8">
    <location>
        <begin position="453"/>
        <end position="471"/>
    </location>
</feature>
<dbReference type="Pfam" id="PF11412">
    <property type="entry name" value="DsbD_N"/>
    <property type="match status" value="1"/>
</dbReference>
<feature type="compositionally biased region" description="Low complexity" evidence="7">
    <location>
        <begin position="171"/>
        <end position="182"/>
    </location>
</feature>
<dbReference type="RefSeq" id="WP_341566654.1">
    <property type="nucleotide sequence ID" value="NZ_JBAKAR010000003.1"/>
</dbReference>
<protein>
    <submittedName>
        <fullName evidence="11">Protein-disulfide reductase DsbD</fullName>
        <ecNumber evidence="11">1.8.1.8</ecNumber>
    </submittedName>
</protein>
<feature type="transmembrane region" description="Helical" evidence="8">
    <location>
        <begin position="198"/>
        <end position="219"/>
    </location>
</feature>
<dbReference type="InterPro" id="IPR003834">
    <property type="entry name" value="Cyt_c_assmbl_TM_dom"/>
</dbReference>
<evidence type="ECO:0000256" key="9">
    <source>
        <dbReference type="SAM" id="SignalP"/>
    </source>
</evidence>
<dbReference type="PANTHER" id="PTHR32234">
    <property type="entry name" value="THIOL:DISULFIDE INTERCHANGE PROTEIN DSBD"/>
    <property type="match status" value="1"/>
</dbReference>
<keyword evidence="9" id="KW-0732">Signal</keyword>
<evidence type="ECO:0000256" key="5">
    <source>
        <dbReference type="ARBA" id="ARBA00022989"/>
    </source>
</evidence>
<reference evidence="11 12" key="1">
    <citation type="submission" date="2024-02" db="EMBL/GenBank/DDBJ databases">
        <title>Bacteria isolated from the canopy kelp, Nereocystis luetkeana.</title>
        <authorList>
            <person name="Pfister C.A."/>
            <person name="Younker I.T."/>
            <person name="Light S.H."/>
        </authorList>
    </citation>
    <scope>NUCLEOTIDE SEQUENCE [LARGE SCALE GENOMIC DNA]</scope>
    <source>
        <strain evidence="11 12">TI.4.07</strain>
    </source>
</reference>
<feature type="transmembrane region" description="Helical" evidence="8">
    <location>
        <begin position="421"/>
        <end position="441"/>
    </location>
</feature>
<comment type="caution">
    <text evidence="11">The sequence shown here is derived from an EMBL/GenBank/DDBJ whole genome shotgun (WGS) entry which is preliminary data.</text>
</comment>
<dbReference type="SUPFAM" id="SSF74863">
    <property type="entry name" value="Thiol:disulfide interchange protein DsbD, N-terminal domain (DsbD-alpha)"/>
    <property type="match status" value="1"/>
</dbReference>
<dbReference type="GO" id="GO:0047134">
    <property type="term" value="F:protein-disulfide reductase [NAD(P)H] activity"/>
    <property type="evidence" value="ECO:0007669"/>
    <property type="project" value="UniProtKB-EC"/>
</dbReference>
<evidence type="ECO:0000313" key="12">
    <source>
        <dbReference type="Proteomes" id="UP001379949"/>
    </source>
</evidence>
<evidence type="ECO:0000256" key="8">
    <source>
        <dbReference type="SAM" id="Phobius"/>
    </source>
</evidence>
<evidence type="ECO:0000256" key="3">
    <source>
        <dbReference type="ARBA" id="ARBA00022692"/>
    </source>
</evidence>
<dbReference type="Gene3D" id="3.40.30.10">
    <property type="entry name" value="Glutaredoxin"/>
    <property type="match status" value="1"/>
</dbReference>
<evidence type="ECO:0000256" key="2">
    <source>
        <dbReference type="ARBA" id="ARBA00022475"/>
    </source>
</evidence>
<dbReference type="PROSITE" id="PS51352">
    <property type="entry name" value="THIOREDOXIN_2"/>
    <property type="match status" value="1"/>
</dbReference>
<evidence type="ECO:0000256" key="4">
    <source>
        <dbReference type="ARBA" id="ARBA00022748"/>
    </source>
</evidence>
<dbReference type="EMBL" id="JBAKAR010000003">
    <property type="protein sequence ID" value="MEL0612673.1"/>
    <property type="molecule type" value="Genomic_DNA"/>
</dbReference>
<evidence type="ECO:0000256" key="6">
    <source>
        <dbReference type="ARBA" id="ARBA00023136"/>
    </source>
</evidence>
<evidence type="ECO:0000256" key="7">
    <source>
        <dbReference type="SAM" id="MobiDB-lite"/>
    </source>
</evidence>
<name>A0ABU9G4I7_9GAMM</name>
<keyword evidence="2" id="KW-1003">Cell membrane</keyword>
<keyword evidence="11" id="KW-0560">Oxidoreductase</keyword>
<dbReference type="Proteomes" id="UP001379949">
    <property type="component" value="Unassembled WGS sequence"/>
</dbReference>
<keyword evidence="3 8" id="KW-0812">Transmembrane</keyword>
<dbReference type="SUPFAM" id="SSF52833">
    <property type="entry name" value="Thioredoxin-like"/>
    <property type="match status" value="1"/>
</dbReference>
<comment type="subcellular location">
    <subcellularLocation>
        <location evidence="1">Cell membrane</location>
        <topology evidence="1">Multi-pass membrane protein</topology>
    </subcellularLocation>
</comment>